<evidence type="ECO:0000256" key="4">
    <source>
        <dbReference type="ARBA" id="ARBA00023139"/>
    </source>
</evidence>
<feature type="lipid moiety-binding region" description="S-diacylglycerol cysteine" evidence="7">
    <location>
        <position position="22"/>
    </location>
</feature>
<dbReference type="EMBL" id="JACOPH010000001">
    <property type="protein sequence ID" value="MBC5713082.1"/>
    <property type="molecule type" value="Genomic_DNA"/>
</dbReference>
<dbReference type="Gene3D" id="3.40.190.10">
    <property type="entry name" value="Periplasmic binding protein-like II"/>
    <property type="match status" value="2"/>
</dbReference>
<name>A0A923LMM5_9FIRM</name>
<feature type="signal peptide" evidence="8">
    <location>
        <begin position="1"/>
        <end position="20"/>
    </location>
</feature>
<dbReference type="CDD" id="cd13597">
    <property type="entry name" value="PBP2_lipoprotein_Tp32"/>
    <property type="match status" value="1"/>
</dbReference>
<keyword evidence="2 8" id="KW-0732">Signal</keyword>
<evidence type="ECO:0000256" key="7">
    <source>
        <dbReference type="PIRSR" id="PIRSR002854-1"/>
    </source>
</evidence>
<dbReference type="SUPFAM" id="SSF53850">
    <property type="entry name" value="Periplasmic binding protein-like II"/>
    <property type="match status" value="1"/>
</dbReference>
<organism evidence="9 10">
    <name type="scientific">Roseburia zhanii</name>
    <dbReference type="NCBI Taxonomy" id="2763064"/>
    <lineage>
        <taxon>Bacteria</taxon>
        <taxon>Bacillati</taxon>
        <taxon>Bacillota</taxon>
        <taxon>Clostridia</taxon>
        <taxon>Lachnospirales</taxon>
        <taxon>Lachnospiraceae</taxon>
        <taxon>Roseburia</taxon>
    </lineage>
</organism>
<evidence type="ECO:0000313" key="9">
    <source>
        <dbReference type="EMBL" id="MBC5713082.1"/>
    </source>
</evidence>
<keyword evidence="5 6" id="KW-0449">Lipoprotein</keyword>
<keyword evidence="3" id="KW-0472">Membrane</keyword>
<dbReference type="AlphaFoldDB" id="A0A923LMM5"/>
<dbReference type="PIRSF" id="PIRSF002854">
    <property type="entry name" value="MetQ"/>
    <property type="match status" value="1"/>
</dbReference>
<keyword evidence="4" id="KW-0564">Palmitate</keyword>
<accession>A0A923LMM5</accession>
<keyword evidence="10" id="KW-1185">Reference proteome</keyword>
<evidence type="ECO:0000313" key="10">
    <source>
        <dbReference type="Proteomes" id="UP000606720"/>
    </source>
</evidence>
<evidence type="ECO:0000256" key="3">
    <source>
        <dbReference type="ARBA" id="ARBA00023136"/>
    </source>
</evidence>
<reference evidence="9" key="1">
    <citation type="submission" date="2020-08" db="EMBL/GenBank/DDBJ databases">
        <title>Genome public.</title>
        <authorList>
            <person name="Liu C."/>
            <person name="Sun Q."/>
        </authorList>
    </citation>
    <scope>NUCLEOTIDE SEQUENCE</scope>
    <source>
        <strain evidence="9">BX1005</strain>
    </source>
</reference>
<evidence type="ECO:0000256" key="5">
    <source>
        <dbReference type="ARBA" id="ARBA00023288"/>
    </source>
</evidence>
<dbReference type="PANTHER" id="PTHR30429">
    <property type="entry name" value="D-METHIONINE-BINDING LIPOPROTEIN METQ"/>
    <property type="match status" value="1"/>
</dbReference>
<dbReference type="Pfam" id="PF03180">
    <property type="entry name" value="Lipoprotein_9"/>
    <property type="match status" value="1"/>
</dbReference>
<feature type="chain" id="PRO_5039182788" description="Lipoprotein" evidence="8">
    <location>
        <begin position="21"/>
        <end position="267"/>
    </location>
</feature>
<comment type="subcellular location">
    <subcellularLocation>
        <location evidence="1">Membrane</location>
        <topology evidence="1">Lipid-anchor</topology>
    </subcellularLocation>
</comment>
<protein>
    <recommendedName>
        <fullName evidence="6">Lipoprotein</fullName>
    </recommendedName>
</protein>
<sequence length="267" mass="28498">MKKKAIGILLTAALIAGVFSGCGSKSDDKTIKVGACVTPHAEILNSVKDKLAEEGWDLEVVEYNDYVLPNTALEDGELDANYFQHKPYLDDFNEENGTHIVGVANVHFEPMAIYAGKTASLDDVADGASVAVPNDTTNEARALLLLEAQGLISLNEDAGVQATVLDITDNPHNLEIKELEAAQVAKSIQDVDFAVINGNYAIEAGLTDPLAVEASDSLAAETYANLIAVKEGNEDSEKTKALVDAVLSDDVRDYINENYEGAVVPVF</sequence>
<comment type="similarity">
    <text evidence="6">Belongs to the nlpA lipoprotein family.</text>
</comment>
<dbReference type="InterPro" id="IPR004872">
    <property type="entry name" value="Lipoprotein_NlpA"/>
</dbReference>
<evidence type="ECO:0000256" key="1">
    <source>
        <dbReference type="ARBA" id="ARBA00004635"/>
    </source>
</evidence>
<gene>
    <name evidence="9" type="ORF">H8S17_02455</name>
</gene>
<proteinExistence type="inferred from homology"/>
<dbReference type="Proteomes" id="UP000606720">
    <property type="component" value="Unassembled WGS sequence"/>
</dbReference>
<comment type="caution">
    <text evidence="9">The sequence shown here is derived from an EMBL/GenBank/DDBJ whole genome shotgun (WGS) entry which is preliminary data.</text>
</comment>
<dbReference type="GO" id="GO:0016020">
    <property type="term" value="C:membrane"/>
    <property type="evidence" value="ECO:0007669"/>
    <property type="project" value="UniProtKB-SubCell"/>
</dbReference>
<evidence type="ECO:0000256" key="8">
    <source>
        <dbReference type="SAM" id="SignalP"/>
    </source>
</evidence>
<dbReference type="PANTHER" id="PTHR30429:SF0">
    <property type="entry name" value="METHIONINE-BINDING LIPOPROTEIN METQ"/>
    <property type="match status" value="1"/>
</dbReference>
<dbReference type="PROSITE" id="PS51257">
    <property type="entry name" value="PROKAR_LIPOPROTEIN"/>
    <property type="match status" value="1"/>
</dbReference>
<evidence type="ECO:0000256" key="6">
    <source>
        <dbReference type="PIRNR" id="PIRNR002854"/>
    </source>
</evidence>
<dbReference type="RefSeq" id="WP_186866076.1">
    <property type="nucleotide sequence ID" value="NZ_JACOPH010000001.1"/>
</dbReference>
<evidence type="ECO:0000256" key="2">
    <source>
        <dbReference type="ARBA" id="ARBA00022729"/>
    </source>
</evidence>